<dbReference type="Proteomes" id="UP000221860">
    <property type="component" value="Unassembled WGS sequence"/>
</dbReference>
<dbReference type="GO" id="GO:0046872">
    <property type="term" value="F:metal ion binding"/>
    <property type="evidence" value="ECO:0007669"/>
    <property type="project" value="UniProtKB-KW"/>
</dbReference>
<evidence type="ECO:0000256" key="1">
    <source>
        <dbReference type="ARBA" id="ARBA00001947"/>
    </source>
</evidence>
<dbReference type="Gene3D" id="3.20.20.70">
    <property type="entry name" value="Aldolase class I"/>
    <property type="match status" value="1"/>
</dbReference>
<gene>
    <name evidence="5" type="ORF">CJ301_15575</name>
</gene>
<dbReference type="EMBL" id="NQWH01000032">
    <property type="protein sequence ID" value="PHP26606.1"/>
    <property type="molecule type" value="Genomic_DNA"/>
</dbReference>
<dbReference type="Pfam" id="PF05853">
    <property type="entry name" value="BKACE"/>
    <property type="match status" value="1"/>
</dbReference>
<dbReference type="PANTHER" id="PTHR37418">
    <property type="entry name" value="3-KETO-5-AMINOHEXANOATE CLEAVAGE ENZYME-RELATED"/>
    <property type="match status" value="1"/>
</dbReference>
<dbReference type="OrthoDB" id="9805277at2"/>
<organism evidence="5 6">
    <name type="scientific">Limimaricola cinnabarinus</name>
    <dbReference type="NCBI Taxonomy" id="1125964"/>
    <lineage>
        <taxon>Bacteria</taxon>
        <taxon>Pseudomonadati</taxon>
        <taxon>Pseudomonadota</taxon>
        <taxon>Alphaproteobacteria</taxon>
        <taxon>Rhodobacterales</taxon>
        <taxon>Paracoccaceae</taxon>
        <taxon>Limimaricola</taxon>
    </lineage>
</organism>
<evidence type="ECO:0008006" key="7">
    <source>
        <dbReference type="Google" id="ProtNLM"/>
    </source>
</evidence>
<proteinExistence type="predicted"/>
<accession>A0A2G1MCZ9</accession>
<keyword evidence="3" id="KW-0479">Metal-binding</keyword>
<keyword evidence="2" id="KW-0808">Transferase</keyword>
<evidence type="ECO:0000256" key="4">
    <source>
        <dbReference type="ARBA" id="ARBA00022833"/>
    </source>
</evidence>
<dbReference type="InterPro" id="IPR013785">
    <property type="entry name" value="Aldolase_TIM"/>
</dbReference>
<keyword evidence="6" id="KW-1185">Reference proteome</keyword>
<dbReference type="AlphaFoldDB" id="A0A2G1MCZ9"/>
<evidence type="ECO:0000256" key="3">
    <source>
        <dbReference type="ARBA" id="ARBA00022723"/>
    </source>
</evidence>
<dbReference type="GO" id="GO:0043720">
    <property type="term" value="F:3-keto-5-aminohexanoate cleavage activity"/>
    <property type="evidence" value="ECO:0007669"/>
    <property type="project" value="InterPro"/>
</dbReference>
<reference evidence="5 6" key="1">
    <citation type="submission" date="2017-08" db="EMBL/GenBank/DDBJ databases">
        <title>Draft Genome Sequence of Loktanella cinnabarina Strain XM1, Isolated from Coastal Surface Water.</title>
        <authorList>
            <person name="Ma R."/>
            <person name="Wang J."/>
            <person name="Wang Q."/>
            <person name="Ma Z."/>
            <person name="Li J."/>
            <person name="Chen L."/>
        </authorList>
    </citation>
    <scope>NUCLEOTIDE SEQUENCE [LARGE SCALE GENOMIC DNA]</scope>
    <source>
        <strain evidence="5 6">XM1</strain>
    </source>
</reference>
<dbReference type="RefSeq" id="WP_099278293.1">
    <property type="nucleotide sequence ID" value="NZ_KZ304972.1"/>
</dbReference>
<sequence>MSLPNIICVAPLGAWRNRNDHPAVPLSPKEIADDVVACARTGASIAHLHARDSDGKPTQDIGIYREIQERITARCDIIVQISTGTRGMTVAQALQPIALGPEMASLALRDVGPQQGADVHERVAQMARAMLKAGVCPEFDGSDSEMIERLIDVCEQVDGLRQPCVGLFLKDDVTASAAATHILQLVSLLPEGAHWWAAKGGANHALVQTLALGLGGHCRVGFEDSLIGVDGVEVEGNAALVSRVAALGTAVGRPPATPAEARKILGLMPR</sequence>
<protein>
    <recommendedName>
        <fullName evidence="7">3-keto-5-aminohexanoate cleavage protein</fullName>
    </recommendedName>
</protein>
<keyword evidence="4" id="KW-0862">Zinc</keyword>
<evidence type="ECO:0000313" key="5">
    <source>
        <dbReference type="EMBL" id="PHP26606.1"/>
    </source>
</evidence>
<evidence type="ECO:0000256" key="2">
    <source>
        <dbReference type="ARBA" id="ARBA00022679"/>
    </source>
</evidence>
<comment type="caution">
    <text evidence="5">The sequence shown here is derived from an EMBL/GenBank/DDBJ whole genome shotgun (WGS) entry which is preliminary data.</text>
</comment>
<evidence type="ECO:0000313" key="6">
    <source>
        <dbReference type="Proteomes" id="UP000221860"/>
    </source>
</evidence>
<comment type="cofactor">
    <cofactor evidence="1">
        <name>Zn(2+)</name>
        <dbReference type="ChEBI" id="CHEBI:29105"/>
    </cofactor>
</comment>
<dbReference type="InterPro" id="IPR008567">
    <property type="entry name" value="BKACE"/>
</dbReference>
<dbReference type="PANTHER" id="PTHR37418:SF2">
    <property type="entry name" value="3-KETO-5-AMINOHEXANOATE CLEAVAGE ENZYME"/>
    <property type="match status" value="1"/>
</dbReference>
<name>A0A2G1MCZ9_9RHOB</name>